<dbReference type="Proteomes" id="UP000184533">
    <property type="component" value="Unassembled WGS sequence"/>
</dbReference>
<reference evidence="3 5" key="2">
    <citation type="submission" date="2016-11" db="EMBL/GenBank/DDBJ databases">
        <authorList>
            <person name="Jaros S."/>
            <person name="Januszkiewicz K."/>
            <person name="Wedrychowicz H."/>
        </authorList>
    </citation>
    <scope>NUCLEOTIDE SEQUENCE [LARGE SCALE GENOMIC DNA]</scope>
    <source>
        <strain evidence="3 5">DSM 17137</strain>
    </source>
</reference>
<keyword evidence="2" id="KW-0489">Methyltransferase</keyword>
<dbReference type="Proteomes" id="UP000033608">
    <property type="component" value="Unassembled WGS sequence"/>
</dbReference>
<evidence type="ECO:0000313" key="4">
    <source>
        <dbReference type="Proteomes" id="UP000033608"/>
    </source>
</evidence>
<dbReference type="RefSeq" id="WP_046135545.1">
    <property type="nucleotide sequence ID" value="NZ_FQVC01000002.1"/>
</dbReference>
<evidence type="ECO:0000313" key="2">
    <source>
        <dbReference type="EMBL" id="KKB84026.1"/>
    </source>
</evidence>
<dbReference type="GO" id="GO:0008757">
    <property type="term" value="F:S-adenosylmethionine-dependent methyltransferase activity"/>
    <property type="evidence" value="ECO:0007669"/>
    <property type="project" value="InterPro"/>
</dbReference>
<reference evidence="2 4" key="1">
    <citation type="submission" date="2015-03" db="EMBL/GenBank/DDBJ databases">
        <authorList>
            <person name="Hassan Y.I."/>
            <person name="Lepp D."/>
            <person name="Zhou T."/>
        </authorList>
    </citation>
    <scope>NUCLEOTIDE SEQUENCE [LARGE SCALE GENOMIC DNA]</scope>
    <source>
        <strain evidence="2 4">DSM 17137</strain>
    </source>
</reference>
<evidence type="ECO:0000259" key="1">
    <source>
        <dbReference type="Pfam" id="PF08241"/>
    </source>
</evidence>
<name>A0A0F5LNW8_9HYPH</name>
<keyword evidence="4" id="KW-1185">Reference proteome</keyword>
<gene>
    <name evidence="3" type="ORF">SAMN02745223_00693</name>
    <name evidence="2" type="ORF">VW29_12200</name>
</gene>
<protein>
    <submittedName>
        <fullName evidence="2 3">Methyltransferase</fullName>
    </submittedName>
</protein>
<dbReference type="EMBL" id="FQVC01000002">
    <property type="protein sequence ID" value="SHE61587.1"/>
    <property type="molecule type" value="Genomic_DNA"/>
</dbReference>
<organism evidence="2 4">
    <name type="scientific">Devosia limi DSM 17137</name>
    <dbReference type="NCBI Taxonomy" id="1121477"/>
    <lineage>
        <taxon>Bacteria</taxon>
        <taxon>Pseudomonadati</taxon>
        <taxon>Pseudomonadota</taxon>
        <taxon>Alphaproteobacteria</taxon>
        <taxon>Hyphomicrobiales</taxon>
        <taxon>Devosiaceae</taxon>
        <taxon>Devosia</taxon>
    </lineage>
</organism>
<dbReference type="PANTHER" id="PTHR43464:SF77">
    <property type="entry name" value="BLL3586 PROTEIN"/>
    <property type="match status" value="1"/>
</dbReference>
<sequence length="209" mass="23188">MIDNSTFWEASFVERQTMWGFEPAASALTTSELFLQHGVQSVLIPGIGYGRNARPFRDSGMAVTGIEVSQTAIDLAHQHFRSDLPIHHGSVADMPFDSAIYDGIFAYGLIHLLDTAERQAFIRACSAQLAPGGHMIFTAVTKRAPMYGTGQPIGPDRFETPKGVGIYFYDDASIHTEFDAFGLLDFTEIIEPNHGRGINFWRIHCHKPE</sequence>
<dbReference type="Gene3D" id="3.40.50.150">
    <property type="entry name" value="Vaccinia Virus protein VP39"/>
    <property type="match status" value="1"/>
</dbReference>
<keyword evidence="2" id="KW-0808">Transferase</keyword>
<dbReference type="AlphaFoldDB" id="A0A0F5LNW8"/>
<dbReference type="OrthoDB" id="9795634at2"/>
<dbReference type="STRING" id="1121477.SAMN02745223_00693"/>
<dbReference type="InterPro" id="IPR029063">
    <property type="entry name" value="SAM-dependent_MTases_sf"/>
</dbReference>
<dbReference type="PANTHER" id="PTHR43464">
    <property type="entry name" value="METHYLTRANSFERASE"/>
    <property type="match status" value="1"/>
</dbReference>
<dbReference type="SUPFAM" id="SSF53335">
    <property type="entry name" value="S-adenosyl-L-methionine-dependent methyltransferases"/>
    <property type="match status" value="1"/>
</dbReference>
<evidence type="ECO:0000313" key="5">
    <source>
        <dbReference type="Proteomes" id="UP000184533"/>
    </source>
</evidence>
<dbReference type="EMBL" id="LAJF01000084">
    <property type="protein sequence ID" value="KKB84026.1"/>
    <property type="molecule type" value="Genomic_DNA"/>
</dbReference>
<dbReference type="Pfam" id="PF08241">
    <property type="entry name" value="Methyltransf_11"/>
    <property type="match status" value="1"/>
</dbReference>
<dbReference type="GO" id="GO:0032259">
    <property type="term" value="P:methylation"/>
    <property type="evidence" value="ECO:0007669"/>
    <property type="project" value="UniProtKB-KW"/>
</dbReference>
<evidence type="ECO:0000313" key="3">
    <source>
        <dbReference type="EMBL" id="SHE61587.1"/>
    </source>
</evidence>
<accession>A0A0F5LNW8</accession>
<dbReference type="PATRIC" id="fig|1121477.3.peg.3594"/>
<proteinExistence type="predicted"/>
<feature type="domain" description="Methyltransferase type 11" evidence="1">
    <location>
        <begin position="46"/>
        <end position="137"/>
    </location>
</feature>
<dbReference type="InterPro" id="IPR013216">
    <property type="entry name" value="Methyltransf_11"/>
</dbReference>
<dbReference type="CDD" id="cd02440">
    <property type="entry name" value="AdoMet_MTases"/>
    <property type="match status" value="1"/>
</dbReference>